<comment type="caution">
    <text evidence="2">The sequence shown here is derived from an EMBL/GenBank/DDBJ whole genome shotgun (WGS) entry which is preliminary data.</text>
</comment>
<dbReference type="AlphaFoldDB" id="A0A9N8M2T8"/>
<proteinExistence type="predicted"/>
<accession>A0A9N8M2T8</accession>
<evidence type="ECO:0000256" key="1">
    <source>
        <dbReference type="SAM" id="MobiDB-lite"/>
    </source>
</evidence>
<evidence type="ECO:0000313" key="3">
    <source>
        <dbReference type="Proteomes" id="UP000836404"/>
    </source>
</evidence>
<evidence type="ECO:0000313" key="2">
    <source>
        <dbReference type="EMBL" id="CAD6953575.1"/>
    </source>
</evidence>
<sequence>MEWETIPQEWDCWETESDVERQAESYAVEALSELRQDLRIVLAEEKDDFSPFPDKITFIIAVAACHPRRPLSTRQIKAILTILRMLSVPHVPSYTSVRESIDRLRATTGTTKTSPVTGLQGHTFHIRPIEEALRPDFANSYTRAQLQLYPRRARSIRGLMDVLASDSSTQTQRRSSPMSEIARGRHVYVNEVVALDERYFLVELFFVDEDNHIWACGRKAQYQAPSLIIGATATIQIQTSTIKHTGLELSRMLIMSNYDVSGASSKRWNKHHVCLVQNATMKPSMLCEEGSLKIFAVSNTATPQEICQALVASFENLSLNGVLCWDVQRNEEVLVLVTLAAMICDNPMAAELASNIGSNGAYSCRTCMFGGNKAFKQSDAGVAAATKLALSINGTKGAWSAKASATGVKDKLTTLACETLRQELELRLENGDEMSEDVATDMQDMVATITREGHHWNPLLNLSVIQSLHGNSKQEVRHWLRAASMAGIGDARHLDGSYLVKHHRSLVGKDLKRLTQVMPWLLHSMKLPLTWLNAWHSHGRLAAALYSVEWDREHQTEWLHFGPLFTVASERFESFNAVVRQASIMSNRKRPSRDITRRIAVQETIRDVLAEAVYFDPERQTWQKTGLGCSRLLVGSEAGKEAILTMYGLKSQKTTVGESVSANDVVLMVACKELTDKDGSLKMSTRIAKVYECNESTKTLSLLPVWPRPRPSNPLLEATVGSLDELFVAPLSDLLGVLNANHNCRSQGCRPYEDTVRHRGSDLDIVVNDCLFRSAYVAKLAYQLWNPGSSNGVTYEAVLHAWAAGQSQVRYFDGLPGVHWSLNPRLTWRRLACAAKAHASGALINQHHKSTVLSASVLSARTTANHGAAVQHNGPSKRRYAADSYASMRPNKRNVSAATNGTRPGSVLATKLSNSVTHPHIQSFLRIKTLTRTNVDLLERMVSSYEATIDDSRNRLGSLEYLTKGLRNQNLSTLDDQAMIWLRKNPKLLGQNGPHMLKVGNSSGEALVRHQIKTKLDQLRSTTKKQLFMSMGLAKPSDQKNLLQLAESLLGFYRLPITQRRLYRLVFLRLQTKLKKPFYQEEDEAETETWVANNDFWAMVDPSIQQLNEDLKDTASTQRRDEANNLLTDLIAADQEEYGECHFDFRHPANKEESLLSECLEATSHSLDQGEANLDGGEEGHGGSADADLQGGDDQ</sequence>
<reference evidence="2 3" key="1">
    <citation type="submission" date="2020-10" db="EMBL/GenBank/DDBJ databases">
        <authorList>
            <person name="Sedaghatjoo S."/>
        </authorList>
    </citation>
    <scope>NUCLEOTIDE SEQUENCE [LARGE SCALE GENOMIC DNA]</scope>
    <source>
        <strain evidence="2 3">LLFL</strain>
    </source>
</reference>
<keyword evidence="3" id="KW-1185">Reference proteome</keyword>
<name>A0A9N8M2T8_9BASI</name>
<dbReference type="EMBL" id="CAJHJF010006002">
    <property type="protein sequence ID" value="CAD6953575.1"/>
    <property type="molecule type" value="Genomic_DNA"/>
</dbReference>
<protein>
    <submittedName>
        <fullName evidence="2">Uncharacterized protein</fullName>
    </submittedName>
</protein>
<organism evidence="2 3">
    <name type="scientific">Tilletia laevis</name>
    <dbReference type="NCBI Taxonomy" id="157183"/>
    <lineage>
        <taxon>Eukaryota</taxon>
        <taxon>Fungi</taxon>
        <taxon>Dikarya</taxon>
        <taxon>Basidiomycota</taxon>
        <taxon>Ustilaginomycotina</taxon>
        <taxon>Exobasidiomycetes</taxon>
        <taxon>Tilletiales</taxon>
        <taxon>Tilletiaceae</taxon>
        <taxon>Tilletia</taxon>
    </lineage>
</organism>
<dbReference type="Proteomes" id="UP000836404">
    <property type="component" value="Unassembled WGS sequence"/>
</dbReference>
<gene>
    <name evidence="2" type="ORF">JKILLFL_G4113</name>
</gene>
<feature type="region of interest" description="Disordered" evidence="1">
    <location>
        <begin position="1161"/>
        <end position="1195"/>
    </location>
</feature>